<keyword evidence="7" id="KW-1185">Reference proteome</keyword>
<dbReference type="PROSITE" id="PS50931">
    <property type="entry name" value="HTH_LYSR"/>
    <property type="match status" value="1"/>
</dbReference>
<protein>
    <submittedName>
        <fullName evidence="6">LysR family transcriptional regulator</fullName>
    </submittedName>
</protein>
<dbReference type="Gene3D" id="3.40.190.290">
    <property type="match status" value="1"/>
</dbReference>
<accession>A0A415DTT3</accession>
<organism evidence="6 7">
    <name type="scientific">Emergencia timonensis</name>
    <dbReference type="NCBI Taxonomy" id="1776384"/>
    <lineage>
        <taxon>Bacteria</taxon>
        <taxon>Bacillati</taxon>
        <taxon>Bacillota</taxon>
        <taxon>Clostridia</taxon>
        <taxon>Peptostreptococcales</taxon>
        <taxon>Anaerovoracaceae</taxon>
        <taxon>Emergencia</taxon>
    </lineage>
</organism>
<dbReference type="FunFam" id="1.10.10.10:FF:000001">
    <property type="entry name" value="LysR family transcriptional regulator"/>
    <property type="match status" value="1"/>
</dbReference>
<evidence type="ECO:0000313" key="6">
    <source>
        <dbReference type="EMBL" id="RHJ83395.1"/>
    </source>
</evidence>
<dbReference type="GO" id="GO:0003677">
    <property type="term" value="F:DNA binding"/>
    <property type="evidence" value="ECO:0007669"/>
    <property type="project" value="UniProtKB-KW"/>
</dbReference>
<name>A0A415DTT3_9FIRM</name>
<dbReference type="SUPFAM" id="SSF46785">
    <property type="entry name" value="Winged helix' DNA-binding domain"/>
    <property type="match status" value="1"/>
</dbReference>
<evidence type="ECO:0000259" key="5">
    <source>
        <dbReference type="PROSITE" id="PS50931"/>
    </source>
</evidence>
<dbReference type="CDD" id="cd05466">
    <property type="entry name" value="PBP2_LTTR_substrate"/>
    <property type="match status" value="1"/>
</dbReference>
<feature type="domain" description="HTH lysR-type" evidence="5">
    <location>
        <begin position="1"/>
        <end position="58"/>
    </location>
</feature>
<dbReference type="Pfam" id="PF00126">
    <property type="entry name" value="HTH_1"/>
    <property type="match status" value="1"/>
</dbReference>
<dbReference type="OrthoDB" id="9803714at2"/>
<dbReference type="STRING" id="1776384.GCA_900086585_01486"/>
<evidence type="ECO:0000256" key="4">
    <source>
        <dbReference type="ARBA" id="ARBA00023163"/>
    </source>
</evidence>
<gene>
    <name evidence="6" type="ORF">DW099_18945</name>
</gene>
<dbReference type="InterPro" id="IPR000847">
    <property type="entry name" value="LysR_HTH_N"/>
</dbReference>
<dbReference type="InterPro" id="IPR036388">
    <property type="entry name" value="WH-like_DNA-bd_sf"/>
</dbReference>
<evidence type="ECO:0000256" key="1">
    <source>
        <dbReference type="ARBA" id="ARBA00009437"/>
    </source>
</evidence>
<dbReference type="Gene3D" id="1.10.10.10">
    <property type="entry name" value="Winged helix-like DNA-binding domain superfamily/Winged helix DNA-binding domain"/>
    <property type="match status" value="1"/>
</dbReference>
<evidence type="ECO:0000256" key="2">
    <source>
        <dbReference type="ARBA" id="ARBA00023015"/>
    </source>
</evidence>
<keyword evidence="2" id="KW-0805">Transcription regulation</keyword>
<comment type="similarity">
    <text evidence="1">Belongs to the LysR transcriptional regulatory family.</text>
</comment>
<evidence type="ECO:0000313" key="7">
    <source>
        <dbReference type="Proteomes" id="UP000284841"/>
    </source>
</evidence>
<dbReference type="InterPro" id="IPR005119">
    <property type="entry name" value="LysR_subst-bd"/>
</dbReference>
<dbReference type="GO" id="GO:0005829">
    <property type="term" value="C:cytosol"/>
    <property type="evidence" value="ECO:0007669"/>
    <property type="project" value="TreeGrafter"/>
</dbReference>
<dbReference type="Pfam" id="PF03466">
    <property type="entry name" value="LysR_substrate"/>
    <property type="match status" value="1"/>
</dbReference>
<proteinExistence type="inferred from homology"/>
<dbReference type="GeneID" id="83003865"/>
<dbReference type="InterPro" id="IPR036390">
    <property type="entry name" value="WH_DNA-bd_sf"/>
</dbReference>
<keyword evidence="4" id="KW-0804">Transcription</keyword>
<dbReference type="PANTHER" id="PTHR30419:SF28">
    <property type="entry name" value="HTH-TYPE TRANSCRIPTIONAL REGULATOR BSDA"/>
    <property type="match status" value="1"/>
</dbReference>
<evidence type="ECO:0000256" key="3">
    <source>
        <dbReference type="ARBA" id="ARBA00023125"/>
    </source>
</evidence>
<dbReference type="SUPFAM" id="SSF53850">
    <property type="entry name" value="Periplasmic binding protein-like II"/>
    <property type="match status" value="1"/>
</dbReference>
<dbReference type="InterPro" id="IPR050950">
    <property type="entry name" value="HTH-type_LysR_regulators"/>
</dbReference>
<dbReference type="GO" id="GO:0003700">
    <property type="term" value="F:DNA-binding transcription factor activity"/>
    <property type="evidence" value="ECO:0007669"/>
    <property type="project" value="InterPro"/>
</dbReference>
<dbReference type="PANTHER" id="PTHR30419">
    <property type="entry name" value="HTH-TYPE TRANSCRIPTIONAL REGULATOR YBHD"/>
    <property type="match status" value="1"/>
</dbReference>
<dbReference type="EMBL" id="QRMS01000009">
    <property type="protein sequence ID" value="RHJ83395.1"/>
    <property type="molecule type" value="Genomic_DNA"/>
</dbReference>
<sequence length="296" mass="33611">MDLRQLQIFVSLSKTLNFSETARNSFITQPAVSHHIKSLEMELGTALLYRKGHKVILTEEGEVFLEHALDILKTEARAKTIIKNMTDGMKGVIKVAAIPTLNEELCCCLAELSKNHPKIQVIIDQMEGDEFMRCISADEYDFYFGANRMFSNLVGYNQVITKKTRLKLFVHNEVVEKNDVTDWEALKDLPFVSISPTDTVLTEQVLEICTKRGFTPNIINYYNRAELVPLAVNAGIGIAILPAPLEEGNPFLNVRTFDINDEGAELFHIIAWRKLRNSASVEFQKVIDKLYMKQNN</sequence>
<comment type="caution">
    <text evidence="6">The sequence shown here is derived from an EMBL/GenBank/DDBJ whole genome shotgun (WGS) entry which is preliminary data.</text>
</comment>
<dbReference type="PRINTS" id="PR00039">
    <property type="entry name" value="HTHLYSR"/>
</dbReference>
<dbReference type="RefSeq" id="WP_067535974.1">
    <property type="nucleotide sequence ID" value="NZ_AP025567.1"/>
</dbReference>
<dbReference type="AlphaFoldDB" id="A0A415DTT3"/>
<keyword evidence="3" id="KW-0238">DNA-binding</keyword>
<reference evidence="6 7" key="1">
    <citation type="submission" date="2018-08" db="EMBL/GenBank/DDBJ databases">
        <title>A genome reference for cultivated species of the human gut microbiota.</title>
        <authorList>
            <person name="Zou Y."/>
            <person name="Xue W."/>
            <person name="Luo G."/>
        </authorList>
    </citation>
    <scope>NUCLEOTIDE SEQUENCE [LARGE SCALE GENOMIC DNA]</scope>
    <source>
        <strain evidence="6 7">AM07-24</strain>
    </source>
</reference>
<dbReference type="Proteomes" id="UP000284841">
    <property type="component" value="Unassembled WGS sequence"/>
</dbReference>